<feature type="DNA-binding region" description="H-T-H motif" evidence="4">
    <location>
        <begin position="36"/>
        <end position="55"/>
    </location>
</feature>
<dbReference type="PROSITE" id="PS50977">
    <property type="entry name" value="HTH_TETR_2"/>
    <property type="match status" value="1"/>
</dbReference>
<evidence type="ECO:0000256" key="3">
    <source>
        <dbReference type="ARBA" id="ARBA00023163"/>
    </source>
</evidence>
<dbReference type="Gene3D" id="1.10.357.10">
    <property type="entry name" value="Tetracycline Repressor, domain 2"/>
    <property type="match status" value="1"/>
</dbReference>
<name>A0ABP7YWI5_9ACTN</name>
<dbReference type="PRINTS" id="PR00455">
    <property type="entry name" value="HTHTETR"/>
</dbReference>
<dbReference type="EMBL" id="BAABDO010000042">
    <property type="protein sequence ID" value="GAA4142467.1"/>
    <property type="molecule type" value="Genomic_DNA"/>
</dbReference>
<keyword evidence="7" id="KW-1185">Reference proteome</keyword>
<evidence type="ECO:0000259" key="5">
    <source>
        <dbReference type="PROSITE" id="PS50977"/>
    </source>
</evidence>
<keyword evidence="1" id="KW-0805">Transcription regulation</keyword>
<sequence>MTEQRRPGRPRSEAARRAILDAAMRELEEHGYAALTVQGIAARAGVGKQTIYRWWQSKADVVLDALIDMADTHIAVPDRGSLPEDLMAFLKATFDQRGRRPVLIGLMAQALLDPAFARAFRDRFLASRRAAMRKILERAATRGEVAPDIDPETVIDVVYGVLWYRLMLNHAPLDETASSQISDLLLRGITRDR</sequence>
<dbReference type="PANTHER" id="PTHR30055">
    <property type="entry name" value="HTH-TYPE TRANSCRIPTIONAL REGULATOR RUTR"/>
    <property type="match status" value="1"/>
</dbReference>
<comment type="caution">
    <text evidence="6">The sequence shown here is derived from an EMBL/GenBank/DDBJ whole genome shotgun (WGS) entry which is preliminary data.</text>
</comment>
<dbReference type="SUPFAM" id="SSF46689">
    <property type="entry name" value="Homeodomain-like"/>
    <property type="match status" value="1"/>
</dbReference>
<keyword evidence="2 4" id="KW-0238">DNA-binding</keyword>
<feature type="domain" description="HTH tetR-type" evidence="5">
    <location>
        <begin position="13"/>
        <end position="73"/>
    </location>
</feature>
<dbReference type="InterPro" id="IPR011075">
    <property type="entry name" value="TetR_C"/>
</dbReference>
<evidence type="ECO:0000256" key="2">
    <source>
        <dbReference type="ARBA" id="ARBA00023125"/>
    </source>
</evidence>
<protein>
    <submittedName>
        <fullName evidence="6">TetR/AcrR family transcriptional regulator</fullName>
    </submittedName>
</protein>
<reference evidence="7" key="1">
    <citation type="journal article" date="2019" name="Int. J. Syst. Evol. Microbiol.">
        <title>The Global Catalogue of Microorganisms (GCM) 10K type strain sequencing project: providing services to taxonomists for standard genome sequencing and annotation.</title>
        <authorList>
            <consortium name="The Broad Institute Genomics Platform"/>
            <consortium name="The Broad Institute Genome Sequencing Center for Infectious Disease"/>
            <person name="Wu L."/>
            <person name="Ma J."/>
        </authorList>
    </citation>
    <scope>NUCLEOTIDE SEQUENCE [LARGE SCALE GENOMIC DNA]</scope>
    <source>
        <strain evidence="7">JCM 17316</strain>
    </source>
</reference>
<organism evidence="6 7">
    <name type="scientific">Actinomadura keratinilytica</name>
    <dbReference type="NCBI Taxonomy" id="547461"/>
    <lineage>
        <taxon>Bacteria</taxon>
        <taxon>Bacillati</taxon>
        <taxon>Actinomycetota</taxon>
        <taxon>Actinomycetes</taxon>
        <taxon>Streptosporangiales</taxon>
        <taxon>Thermomonosporaceae</taxon>
        <taxon>Actinomadura</taxon>
    </lineage>
</organism>
<dbReference type="InterPro" id="IPR050109">
    <property type="entry name" value="HTH-type_TetR-like_transc_reg"/>
</dbReference>
<dbReference type="SUPFAM" id="SSF48498">
    <property type="entry name" value="Tetracyclin repressor-like, C-terminal domain"/>
    <property type="match status" value="1"/>
</dbReference>
<dbReference type="Proteomes" id="UP001500266">
    <property type="component" value="Unassembled WGS sequence"/>
</dbReference>
<keyword evidence="3" id="KW-0804">Transcription</keyword>
<evidence type="ECO:0000256" key="4">
    <source>
        <dbReference type="PROSITE-ProRule" id="PRU00335"/>
    </source>
</evidence>
<dbReference type="Pfam" id="PF00440">
    <property type="entry name" value="TetR_N"/>
    <property type="match status" value="1"/>
</dbReference>
<evidence type="ECO:0000256" key="1">
    <source>
        <dbReference type="ARBA" id="ARBA00023015"/>
    </source>
</evidence>
<accession>A0ABP7YWI5</accession>
<dbReference type="InterPro" id="IPR036271">
    <property type="entry name" value="Tet_transcr_reg_TetR-rel_C_sf"/>
</dbReference>
<dbReference type="Gene3D" id="1.10.10.60">
    <property type="entry name" value="Homeodomain-like"/>
    <property type="match status" value="1"/>
</dbReference>
<evidence type="ECO:0000313" key="6">
    <source>
        <dbReference type="EMBL" id="GAA4142467.1"/>
    </source>
</evidence>
<evidence type="ECO:0000313" key="7">
    <source>
        <dbReference type="Proteomes" id="UP001500266"/>
    </source>
</evidence>
<gene>
    <name evidence="6" type="ORF">GCM10022416_31510</name>
</gene>
<proteinExistence type="predicted"/>
<dbReference type="InterPro" id="IPR001647">
    <property type="entry name" value="HTH_TetR"/>
</dbReference>
<dbReference type="Pfam" id="PF16859">
    <property type="entry name" value="TetR_C_11"/>
    <property type="match status" value="1"/>
</dbReference>
<dbReference type="PANTHER" id="PTHR30055:SF148">
    <property type="entry name" value="TETR-FAMILY TRANSCRIPTIONAL REGULATOR"/>
    <property type="match status" value="1"/>
</dbReference>
<dbReference type="InterPro" id="IPR009057">
    <property type="entry name" value="Homeodomain-like_sf"/>
</dbReference>